<dbReference type="GeneID" id="82552404"/>
<proteinExistence type="predicted"/>
<dbReference type="InterPro" id="IPR013324">
    <property type="entry name" value="RNA_pol_sigma_r3/r4-like"/>
</dbReference>
<organism evidence="8 9">
    <name type="scientific">Yersinia rochesterensis</name>
    <dbReference type="NCBI Taxonomy" id="1604335"/>
    <lineage>
        <taxon>Bacteria</taxon>
        <taxon>Pseudomonadati</taxon>
        <taxon>Pseudomonadota</taxon>
        <taxon>Gammaproteobacteria</taxon>
        <taxon>Enterobacterales</taxon>
        <taxon>Yersiniaceae</taxon>
        <taxon>Yersinia</taxon>
    </lineage>
</organism>
<dbReference type="EMBL" id="CP032482">
    <property type="protein sequence ID" value="AYD45204.1"/>
    <property type="molecule type" value="Genomic_DNA"/>
</dbReference>
<evidence type="ECO:0000256" key="4">
    <source>
        <dbReference type="ARBA" id="ARBA00023163"/>
    </source>
</evidence>
<dbReference type="GO" id="GO:0006352">
    <property type="term" value="P:DNA-templated transcription initiation"/>
    <property type="evidence" value="ECO:0007669"/>
    <property type="project" value="InterPro"/>
</dbReference>
<dbReference type="GO" id="GO:0016987">
    <property type="term" value="F:sigma factor activity"/>
    <property type="evidence" value="ECO:0007669"/>
    <property type="project" value="UniProtKB-KW"/>
</dbReference>
<dbReference type="RefSeq" id="WP_120011471.1">
    <property type="nucleotide sequence ID" value="NZ_CABHXT010000332.1"/>
</dbReference>
<dbReference type="Proteomes" id="UP000265864">
    <property type="component" value="Chromosome"/>
</dbReference>
<keyword evidence="3" id="KW-0238">DNA-binding</keyword>
<dbReference type="InterPro" id="IPR000943">
    <property type="entry name" value="RNA_pol_sigma70"/>
</dbReference>
<keyword evidence="2" id="KW-0731">Sigma factor</keyword>
<evidence type="ECO:0000313" key="8">
    <source>
        <dbReference type="EMBL" id="AYD45204.1"/>
    </source>
</evidence>
<protein>
    <submittedName>
        <fullName evidence="8">FliA/WhiG family RNA polymerase sigma factor</fullName>
    </submittedName>
</protein>
<evidence type="ECO:0000259" key="5">
    <source>
        <dbReference type="Pfam" id="PF04539"/>
    </source>
</evidence>
<evidence type="ECO:0000256" key="3">
    <source>
        <dbReference type="ARBA" id="ARBA00023125"/>
    </source>
</evidence>
<dbReference type="InterPro" id="IPR013325">
    <property type="entry name" value="RNA_pol_sigma_r2"/>
</dbReference>
<gene>
    <name evidence="8" type="ORF">DXZ79_16830</name>
</gene>
<dbReference type="PANTHER" id="PTHR30385:SF7">
    <property type="entry name" value="RNA POLYMERASE SIGMA FACTOR FLIA"/>
    <property type="match status" value="1"/>
</dbReference>
<dbReference type="SUPFAM" id="SSF88659">
    <property type="entry name" value="Sigma3 and sigma4 domains of RNA polymerase sigma factors"/>
    <property type="match status" value="2"/>
</dbReference>
<dbReference type="NCBIfam" id="TIGR02937">
    <property type="entry name" value="sigma70-ECF"/>
    <property type="match status" value="1"/>
</dbReference>
<dbReference type="NCBIfam" id="TIGR02479">
    <property type="entry name" value="FliA_WhiG"/>
    <property type="match status" value="1"/>
</dbReference>
<reference evidence="8 9" key="1">
    <citation type="submission" date="2018-09" db="EMBL/GenBank/DDBJ databases">
        <title>Yersinia kristensenii subsp. rochesterensis subsp. nov., Isolated from Human Feces.</title>
        <authorList>
            <person name="Cunningham S.A."/>
            <person name="Jeraldo P."/>
            <person name="Patel R."/>
        </authorList>
    </citation>
    <scope>NUCLEOTIDE SEQUENCE [LARGE SCALE GENOMIC DNA]</scope>
    <source>
        <strain evidence="8 9">ATCC BAA-2637</strain>
    </source>
</reference>
<dbReference type="InterPro" id="IPR007627">
    <property type="entry name" value="RNA_pol_sigma70_r2"/>
</dbReference>
<dbReference type="InterPro" id="IPR007624">
    <property type="entry name" value="RNA_pol_sigma70_r3"/>
</dbReference>
<evidence type="ECO:0000256" key="2">
    <source>
        <dbReference type="ARBA" id="ARBA00023082"/>
    </source>
</evidence>
<keyword evidence="1" id="KW-0805">Transcription regulation</keyword>
<name>A0A8D4N312_9GAMM</name>
<dbReference type="InterPro" id="IPR014284">
    <property type="entry name" value="RNA_pol_sigma-70_dom"/>
</dbReference>
<keyword evidence="4" id="KW-0804">Transcription</keyword>
<dbReference type="Pfam" id="PF04545">
    <property type="entry name" value="Sigma70_r4"/>
    <property type="match status" value="1"/>
</dbReference>
<feature type="domain" description="RNA polymerase sigma-70 region 4" evidence="7">
    <location>
        <begin position="180"/>
        <end position="228"/>
    </location>
</feature>
<sequence length="231" mass="26674">MAIIDTNDNLALTPAEEGKYLEAYLPLVKRIVRQLSFQADSVIGKEDMQQIALMGLLEALRRYGHPDGQFAAYAVHRIRGAVLDQLREHDWRPRRLRQKTHKTNEAIRQLAKRLGHEPSFEEIAAELQLTAEEYQEYLLLESASGMESLDEILSLDTPTDALQSRELEESIIIEDNLNHAIASLEKREQMILHLYYQQEMSMKEIAQVLDLTEARICQLNKKLVQKIKSFF</sequence>
<evidence type="ECO:0000259" key="6">
    <source>
        <dbReference type="Pfam" id="PF04542"/>
    </source>
</evidence>
<dbReference type="NCBIfam" id="NF009091">
    <property type="entry name" value="PRK12427.1"/>
    <property type="match status" value="1"/>
</dbReference>
<feature type="domain" description="RNA polymerase sigma-70 region 2" evidence="6">
    <location>
        <begin position="22"/>
        <end position="92"/>
    </location>
</feature>
<dbReference type="GO" id="GO:0003899">
    <property type="term" value="F:DNA-directed RNA polymerase activity"/>
    <property type="evidence" value="ECO:0007669"/>
    <property type="project" value="InterPro"/>
</dbReference>
<dbReference type="GO" id="GO:0003677">
    <property type="term" value="F:DNA binding"/>
    <property type="evidence" value="ECO:0007669"/>
    <property type="project" value="UniProtKB-KW"/>
</dbReference>
<dbReference type="Pfam" id="PF04542">
    <property type="entry name" value="Sigma70_r2"/>
    <property type="match status" value="1"/>
</dbReference>
<dbReference type="PANTHER" id="PTHR30385">
    <property type="entry name" value="SIGMA FACTOR F FLAGELLAR"/>
    <property type="match status" value="1"/>
</dbReference>
<dbReference type="AlphaFoldDB" id="A0A8D4N312"/>
<accession>A0A8D4N312</accession>
<evidence type="ECO:0000256" key="1">
    <source>
        <dbReference type="ARBA" id="ARBA00023015"/>
    </source>
</evidence>
<dbReference type="Gene3D" id="1.20.140.160">
    <property type="match status" value="1"/>
</dbReference>
<dbReference type="Pfam" id="PF04539">
    <property type="entry name" value="Sigma70_r3"/>
    <property type="match status" value="1"/>
</dbReference>
<dbReference type="SUPFAM" id="SSF88946">
    <property type="entry name" value="Sigma2 domain of RNA polymerase sigma factors"/>
    <property type="match status" value="1"/>
</dbReference>
<evidence type="ECO:0000259" key="7">
    <source>
        <dbReference type="Pfam" id="PF04545"/>
    </source>
</evidence>
<evidence type="ECO:0000313" key="9">
    <source>
        <dbReference type="Proteomes" id="UP000265864"/>
    </source>
</evidence>
<dbReference type="PRINTS" id="PR00046">
    <property type="entry name" value="SIGMA70FCT"/>
</dbReference>
<dbReference type="NCBIfam" id="NF005413">
    <property type="entry name" value="PRK06986.1"/>
    <property type="match status" value="1"/>
</dbReference>
<feature type="domain" description="RNA polymerase sigma-70 region 3" evidence="5">
    <location>
        <begin position="100"/>
        <end position="143"/>
    </location>
</feature>
<dbReference type="Gene3D" id="1.10.1740.10">
    <property type="match status" value="1"/>
</dbReference>
<dbReference type="InterPro" id="IPR012845">
    <property type="entry name" value="RNA_pol_sigma_FliA_WhiG"/>
</dbReference>
<dbReference type="InterPro" id="IPR007630">
    <property type="entry name" value="RNA_pol_sigma70_r4"/>
</dbReference>